<evidence type="ECO:0000256" key="1">
    <source>
        <dbReference type="ARBA" id="ARBA00001974"/>
    </source>
</evidence>
<evidence type="ECO:0000256" key="4">
    <source>
        <dbReference type="ARBA" id="ARBA00023004"/>
    </source>
</evidence>
<keyword evidence="4" id="KW-0408">Iron</keyword>
<evidence type="ECO:0000256" key="5">
    <source>
        <dbReference type="ARBA" id="ARBA00023014"/>
    </source>
</evidence>
<accession>A0A8T8K8S4</accession>
<dbReference type="Pfam" id="PF04432">
    <property type="entry name" value="FrhB_FdhB_C"/>
    <property type="match status" value="1"/>
</dbReference>
<dbReference type="GeneID" id="64821281"/>
<dbReference type="InterPro" id="IPR007525">
    <property type="entry name" value="FrhB_FdhB_C"/>
</dbReference>
<dbReference type="Pfam" id="PF04422">
    <property type="entry name" value="FrhB_FdhB_N"/>
    <property type="match status" value="1"/>
</dbReference>
<dbReference type="AlphaFoldDB" id="A0A8T8K8S4"/>
<feature type="domain" description="4Fe-4S ferredoxin-type" evidence="7">
    <location>
        <begin position="6"/>
        <end position="35"/>
    </location>
</feature>
<keyword evidence="5" id="KW-0411">Iron-sulfur</keyword>
<proteinExistence type="inferred from homology"/>
<evidence type="ECO:0000313" key="9">
    <source>
        <dbReference type="Proteomes" id="UP000681041"/>
    </source>
</evidence>
<dbReference type="InterPro" id="IPR017896">
    <property type="entry name" value="4Fe4S_Fe-S-bd"/>
</dbReference>
<organism evidence="8 9">
    <name type="scientific">Methanobacterium alkalithermotolerans</name>
    <dbReference type="NCBI Taxonomy" id="2731220"/>
    <lineage>
        <taxon>Archaea</taxon>
        <taxon>Methanobacteriati</taxon>
        <taxon>Methanobacteriota</taxon>
        <taxon>Methanomada group</taxon>
        <taxon>Methanobacteria</taxon>
        <taxon>Methanobacteriales</taxon>
        <taxon>Methanobacteriaceae</taxon>
        <taxon>Methanobacterium</taxon>
    </lineage>
</organism>
<comment type="cofactor">
    <cofactor evidence="1">
        <name>FAD</name>
        <dbReference type="ChEBI" id="CHEBI:57692"/>
    </cofactor>
</comment>
<dbReference type="PANTHER" id="PTHR31332:SF6">
    <property type="entry name" value="FORMATE DEHYDROGENASE SUBUNIT BETA"/>
    <property type="match status" value="1"/>
</dbReference>
<dbReference type="GO" id="GO:0046872">
    <property type="term" value="F:metal ion binding"/>
    <property type="evidence" value="ECO:0007669"/>
    <property type="project" value="UniProtKB-KW"/>
</dbReference>
<comment type="similarity">
    <text evidence="6">Belongs to the FrhB family.</text>
</comment>
<feature type="domain" description="4Fe-4S ferredoxin-type" evidence="7">
    <location>
        <begin position="41"/>
        <end position="70"/>
    </location>
</feature>
<dbReference type="SUPFAM" id="SSF54862">
    <property type="entry name" value="4Fe-4S ferredoxins"/>
    <property type="match status" value="1"/>
</dbReference>
<dbReference type="EMBL" id="CP058560">
    <property type="protein sequence ID" value="QUH24232.1"/>
    <property type="molecule type" value="Genomic_DNA"/>
</dbReference>
<dbReference type="GO" id="GO:0051536">
    <property type="term" value="F:iron-sulfur cluster binding"/>
    <property type="evidence" value="ECO:0007669"/>
    <property type="project" value="UniProtKB-KW"/>
</dbReference>
<dbReference type="KEGG" id="meme:HYG87_10910"/>
<dbReference type="OrthoDB" id="38261at2157"/>
<dbReference type="Pfam" id="PF12838">
    <property type="entry name" value="Fer4_7"/>
    <property type="match status" value="1"/>
</dbReference>
<evidence type="ECO:0000256" key="2">
    <source>
        <dbReference type="ARBA" id="ARBA00022723"/>
    </source>
</evidence>
<dbReference type="Gene3D" id="3.30.70.20">
    <property type="match status" value="1"/>
</dbReference>
<dbReference type="PROSITE" id="PS00198">
    <property type="entry name" value="4FE4S_FER_1"/>
    <property type="match status" value="1"/>
</dbReference>
<evidence type="ECO:0000259" key="7">
    <source>
        <dbReference type="PROSITE" id="PS51379"/>
    </source>
</evidence>
<dbReference type="Proteomes" id="UP000681041">
    <property type="component" value="Chromosome"/>
</dbReference>
<name>A0A8T8K8S4_9EURY</name>
<dbReference type="RefSeq" id="WP_211533191.1">
    <property type="nucleotide sequence ID" value="NZ_CP058560.1"/>
</dbReference>
<dbReference type="GO" id="GO:0052592">
    <property type="term" value="F:oxidoreductase activity, acting on CH or CH2 groups, with an iron-sulfur protein as acceptor"/>
    <property type="evidence" value="ECO:0007669"/>
    <property type="project" value="TreeGrafter"/>
</dbReference>
<reference evidence="8" key="1">
    <citation type="submission" date="2020-07" db="EMBL/GenBank/DDBJ databases">
        <title>Methanobacterium. sp. MethCan genome.</title>
        <authorList>
            <person name="Postec A."/>
            <person name="Quemeneur M."/>
        </authorList>
    </citation>
    <scope>NUCLEOTIDE SEQUENCE</scope>
    <source>
        <strain evidence="8">MethCAN</strain>
    </source>
</reference>
<gene>
    <name evidence="8" type="ORF">HYG87_10910</name>
</gene>
<sequence length="448" mass="50562">MNTINILNVVKKGLCCGCGTCIALCPENALKIMIDELKGIYIPFLDEKKCIDCGICCKVCPGHEVNFKELNYKIFGKQPDNILIGNYEGCYVGHSSNEDIRYNASSGGIITQLLISALEDGIIDGVLVTKMKENKPLEPDPFIAKTKEEIIEAMGSKYCPVPLNIALKDIIESETEEKFAMVGLPCHIHGIRKAEQLNKALKDKIIIHLGLFCGQCPSFLGTTFLIKKLKIKEKTIKSIRFRGQGWPGSMNIKFKEGNEISLSNYWSSSFGLNFFTPDRCFLCNDGLSELADISFGDPWLNEFSSEKIGKTLIITKNNTCKNVIKSIKNRGLISLKPINPEKVIESQKGMLYLKKKLFTNPHEIFKNSPKYIINNNNFQSNHLNFLISLFPFINSKLYSNKYLRIIIGHLPAKILKLYGLPYNFIIHIKSKKDFKKISKKFLKNPSNP</sequence>
<dbReference type="PROSITE" id="PS51379">
    <property type="entry name" value="4FE4S_FER_2"/>
    <property type="match status" value="2"/>
</dbReference>
<dbReference type="PANTHER" id="PTHR31332">
    <property type="entry name" value="7-HYDROXYMETHYL CHLOROPHYLL A REDUCTASE, CHLOROPLASTIC"/>
    <property type="match status" value="1"/>
</dbReference>
<dbReference type="InterPro" id="IPR007516">
    <property type="entry name" value="Co_F420_Hydgase/DH_bsu_N"/>
</dbReference>
<dbReference type="InterPro" id="IPR045220">
    <property type="entry name" value="FRHB/FDHB/HCAR-like"/>
</dbReference>
<evidence type="ECO:0000313" key="8">
    <source>
        <dbReference type="EMBL" id="QUH24232.1"/>
    </source>
</evidence>
<evidence type="ECO:0000256" key="3">
    <source>
        <dbReference type="ARBA" id="ARBA00023002"/>
    </source>
</evidence>
<dbReference type="InterPro" id="IPR017900">
    <property type="entry name" value="4Fe4S_Fe_S_CS"/>
</dbReference>
<keyword evidence="9" id="KW-1185">Reference proteome</keyword>
<evidence type="ECO:0000256" key="6">
    <source>
        <dbReference type="ARBA" id="ARBA00038369"/>
    </source>
</evidence>
<keyword evidence="2" id="KW-0479">Metal-binding</keyword>
<keyword evidence="3" id="KW-0560">Oxidoreductase</keyword>
<protein>
    <submittedName>
        <fullName evidence="8">Coenzyme F420 hydrogenase/dehydrogenase, beta subunit C-terminal domain</fullName>
    </submittedName>
</protein>